<feature type="region of interest" description="Disordered" evidence="1">
    <location>
        <begin position="127"/>
        <end position="181"/>
    </location>
</feature>
<gene>
    <name evidence="2" type="ORF">Ctob_013647</name>
</gene>
<dbReference type="GO" id="GO:0030527">
    <property type="term" value="F:structural constituent of chromatin"/>
    <property type="evidence" value="ECO:0007669"/>
    <property type="project" value="InterPro"/>
</dbReference>
<dbReference type="OrthoDB" id="5918422at2759"/>
<sequence>MEVEAEAAAGVGRRVELVQQVLGRGIDEVTEADGGGSRAAIGSLSGFSAARVQQRIQRLAPSVAAGASEFMAAVLEVVASQMLQRAGDAAAVENCGRIEPHHIRVAVRQDNDLSRLVGEDALAQGGLLCPGDGEASPAASERPMGESTGESPEAGAEEAAADEADSADSVDEPLAAEASSARAVHPTLAGCALASGDTSSWPASGSAGAAESSVTGMGVEGRAGSLSGFSAARVQQRIQRLAPNVAADAPEFMAAVLEVVASQMLQRAGDAAAVENCGRIEPHHIRVAVRQDNDLSRLVGEDALAQGGLLRPAESDDEQGD</sequence>
<dbReference type="GO" id="GO:0000786">
    <property type="term" value="C:nucleosome"/>
    <property type="evidence" value="ECO:0007669"/>
    <property type="project" value="InterPro"/>
</dbReference>
<dbReference type="Proteomes" id="UP000037460">
    <property type="component" value="Unassembled WGS sequence"/>
</dbReference>
<keyword evidence="3" id="KW-1185">Reference proteome</keyword>
<feature type="compositionally biased region" description="Low complexity" evidence="1">
    <location>
        <begin position="145"/>
        <end position="154"/>
    </location>
</feature>
<evidence type="ECO:0000313" key="2">
    <source>
        <dbReference type="EMBL" id="KOO32245.1"/>
    </source>
</evidence>
<dbReference type="AlphaFoldDB" id="A0A0M0K0A9"/>
<name>A0A0M0K0A9_9EUKA</name>
<organism evidence="2 3">
    <name type="scientific">Chrysochromulina tobinii</name>
    <dbReference type="NCBI Taxonomy" id="1460289"/>
    <lineage>
        <taxon>Eukaryota</taxon>
        <taxon>Haptista</taxon>
        <taxon>Haptophyta</taxon>
        <taxon>Prymnesiophyceae</taxon>
        <taxon>Prymnesiales</taxon>
        <taxon>Chrysochromulinaceae</taxon>
        <taxon>Chrysochromulina</taxon>
    </lineage>
</organism>
<dbReference type="SUPFAM" id="SSF47113">
    <property type="entry name" value="Histone-fold"/>
    <property type="match status" value="2"/>
</dbReference>
<dbReference type="Gene3D" id="1.10.20.10">
    <property type="entry name" value="Histone, subunit A"/>
    <property type="match status" value="2"/>
</dbReference>
<reference evidence="3" key="1">
    <citation type="journal article" date="2015" name="PLoS Genet.">
        <title>Genome Sequence and Transcriptome Analyses of Chrysochromulina tobin: Metabolic Tools for Enhanced Algal Fitness in the Prominent Order Prymnesiales (Haptophyceae).</title>
        <authorList>
            <person name="Hovde B.T."/>
            <person name="Deodato C.R."/>
            <person name="Hunsperger H.M."/>
            <person name="Ryken S.A."/>
            <person name="Yost W."/>
            <person name="Jha R.K."/>
            <person name="Patterson J."/>
            <person name="Monnat R.J. Jr."/>
            <person name="Barlow S.B."/>
            <person name="Starkenburg S.R."/>
            <person name="Cattolico R.A."/>
        </authorList>
    </citation>
    <scope>NUCLEOTIDE SEQUENCE</scope>
    <source>
        <strain evidence="3">CCMP291</strain>
    </source>
</reference>
<dbReference type="SMART" id="SM00414">
    <property type="entry name" value="H2A"/>
    <property type="match status" value="2"/>
</dbReference>
<dbReference type="GO" id="GO:0003677">
    <property type="term" value="F:DNA binding"/>
    <property type="evidence" value="ECO:0007669"/>
    <property type="project" value="InterPro"/>
</dbReference>
<proteinExistence type="predicted"/>
<dbReference type="CDD" id="cd00074">
    <property type="entry name" value="HFD_H2A"/>
    <property type="match status" value="2"/>
</dbReference>
<evidence type="ECO:0000256" key="1">
    <source>
        <dbReference type="SAM" id="MobiDB-lite"/>
    </source>
</evidence>
<dbReference type="PANTHER" id="PTHR23430">
    <property type="entry name" value="HISTONE H2A"/>
    <property type="match status" value="1"/>
</dbReference>
<comment type="caution">
    <text evidence="2">The sequence shown here is derived from an EMBL/GenBank/DDBJ whole genome shotgun (WGS) entry which is preliminary data.</text>
</comment>
<evidence type="ECO:0000313" key="3">
    <source>
        <dbReference type="Proteomes" id="UP000037460"/>
    </source>
</evidence>
<dbReference type="InterPro" id="IPR009072">
    <property type="entry name" value="Histone-fold"/>
</dbReference>
<dbReference type="GO" id="GO:0046982">
    <property type="term" value="F:protein heterodimerization activity"/>
    <property type="evidence" value="ECO:0007669"/>
    <property type="project" value="InterPro"/>
</dbReference>
<dbReference type="InterPro" id="IPR002119">
    <property type="entry name" value="Histone_H2A"/>
</dbReference>
<dbReference type="EMBL" id="JWZX01001819">
    <property type="protein sequence ID" value="KOO32245.1"/>
    <property type="molecule type" value="Genomic_DNA"/>
</dbReference>
<feature type="compositionally biased region" description="Acidic residues" evidence="1">
    <location>
        <begin position="155"/>
        <end position="171"/>
    </location>
</feature>
<accession>A0A0M0K0A9</accession>
<dbReference type="PRINTS" id="PR00620">
    <property type="entry name" value="HISTONEH2A"/>
</dbReference>
<protein>
    <submittedName>
        <fullName evidence="2">Putative histone h2a</fullName>
    </submittedName>
</protein>